<dbReference type="RefSeq" id="WP_095372847.1">
    <property type="nucleotide sequence ID" value="NZ_CP022983.1"/>
</dbReference>
<dbReference type="Pfam" id="PF13646">
    <property type="entry name" value="HEAT_2"/>
    <property type="match status" value="1"/>
</dbReference>
<evidence type="ECO:0000256" key="1">
    <source>
        <dbReference type="ARBA" id="ARBA00045876"/>
    </source>
</evidence>
<dbReference type="PROSITE" id="PS50077">
    <property type="entry name" value="HEAT_REPEAT"/>
    <property type="match status" value="1"/>
</dbReference>
<dbReference type="Pfam" id="PF13769">
    <property type="entry name" value="Virulence_fact"/>
    <property type="match status" value="1"/>
</dbReference>
<dbReference type="Proteomes" id="UP000215137">
    <property type="component" value="Chromosome"/>
</dbReference>
<comment type="function">
    <text evidence="1">Catalyzes the hydroxylation of the N(6)-(4-aminobutyl)-L-lysine intermediate produced by deoxyhypusine synthase/DHPS on a critical lysine of the eukaryotic translation initiation factor 5A/eIF-5A. This is the second step of the post-translational modification of that lysine into an unusual amino acid residue named hypusine. Hypusination is unique to mature eIF-5A factor and is essential for its function.</text>
</comment>
<dbReference type="InterPro" id="IPR004155">
    <property type="entry name" value="PBS_lyase_HEAT"/>
</dbReference>
<dbReference type="OrthoDB" id="420201at2"/>
<dbReference type="Gene3D" id="3.30.1370.70">
    <property type="entry name" value="Scaffold protein Nfu/NifU, N-terminal domain"/>
    <property type="match status" value="1"/>
</dbReference>
<dbReference type="SMART" id="SM00932">
    <property type="entry name" value="Nfu_N"/>
    <property type="match status" value="1"/>
</dbReference>
<dbReference type="AlphaFoldDB" id="A0A248TM50"/>
<proteinExistence type="predicted"/>
<dbReference type="KEGG" id="bko:CKF48_19400"/>
<evidence type="ECO:0000259" key="2">
    <source>
        <dbReference type="SMART" id="SM00932"/>
    </source>
</evidence>
<keyword evidence="4" id="KW-1185">Reference proteome</keyword>
<dbReference type="InterPro" id="IPR025989">
    <property type="entry name" value="Virulence_F_dom"/>
</dbReference>
<dbReference type="SUPFAM" id="SSF48371">
    <property type="entry name" value="ARM repeat"/>
    <property type="match status" value="1"/>
</dbReference>
<dbReference type="SUPFAM" id="SSF110836">
    <property type="entry name" value="Hypothetical protein SAV1430"/>
    <property type="match status" value="1"/>
</dbReference>
<dbReference type="InterPro" id="IPR016024">
    <property type="entry name" value="ARM-type_fold"/>
</dbReference>
<dbReference type="Gene3D" id="1.25.10.10">
    <property type="entry name" value="Leucine-rich Repeat Variant"/>
    <property type="match status" value="1"/>
</dbReference>
<dbReference type="InterPro" id="IPR036498">
    <property type="entry name" value="Nfu/NifU_N_sf"/>
</dbReference>
<gene>
    <name evidence="3" type="ORF">CKF48_19400</name>
</gene>
<feature type="domain" description="Scaffold protein Nfu/NifU N-terminal" evidence="2">
    <location>
        <begin position="4"/>
        <end position="90"/>
    </location>
</feature>
<dbReference type="InterPro" id="IPR011989">
    <property type="entry name" value="ARM-like"/>
</dbReference>
<dbReference type="InterPro" id="IPR014824">
    <property type="entry name" value="Nfu/NifU_N"/>
</dbReference>
<dbReference type="PANTHER" id="PTHR12697">
    <property type="entry name" value="PBS LYASE HEAT-LIKE PROTEIN"/>
    <property type="match status" value="1"/>
</dbReference>
<dbReference type="Pfam" id="PF08712">
    <property type="entry name" value="Nfu_N"/>
    <property type="match status" value="1"/>
</dbReference>
<organism evidence="3 4">
    <name type="scientific">Cytobacillus kochii</name>
    <dbReference type="NCBI Taxonomy" id="859143"/>
    <lineage>
        <taxon>Bacteria</taxon>
        <taxon>Bacillati</taxon>
        <taxon>Bacillota</taxon>
        <taxon>Bacilli</taxon>
        <taxon>Bacillales</taxon>
        <taxon>Bacillaceae</taxon>
        <taxon>Cytobacillus</taxon>
    </lineage>
</organism>
<evidence type="ECO:0000313" key="4">
    <source>
        <dbReference type="Proteomes" id="UP000215137"/>
    </source>
</evidence>
<sequence length="374" mass="41904">MIIKAIEPTPSPNTMKVILDKELPMGTSNNYKVGQAEGAPEVIVDILKIDGIKGVYHVADFLAVERNAKFDWKDLLPQVRAAFGEEAESAGGTEVNEHFGEVQAFVQTYKGIPMQVKLTDGTEEKRFGLPELYVKAVGDAQAPDDNVVMVRKWKELGVRYGEFEQVGKEVVDEILAAYPEERVKTLITAAQSPESEEALAPRVRLKLTPDDLKVEDWRIRYQKLEQMADPSLDDLDVLDFALQDEKASVRRLATVYLGMIEDVQVLPYLYKALTDKSVTVRRTAGDCLSDLGFPEASEKMMEALSDKSKLVRWRAAMFLYEVGDEKALPALKAAENDNEFEVSLQIKLAIERIEQGEEAKGSVWKQMTESRKNG</sequence>
<reference evidence="3 4" key="1">
    <citation type="submission" date="2017-08" db="EMBL/GenBank/DDBJ databases">
        <title>Complete Genome Sequence of Bacillus kochii Oregon-R-modENCODE STRAIN BDGP4, isolated from Drosophila melanogaster gut.</title>
        <authorList>
            <person name="Wan K.H."/>
            <person name="Yu C."/>
            <person name="Park S."/>
            <person name="Hammonds A.S."/>
            <person name="Booth B.W."/>
            <person name="Celniker S.E."/>
        </authorList>
    </citation>
    <scope>NUCLEOTIDE SEQUENCE [LARGE SCALE GENOMIC DNA]</scope>
    <source>
        <strain evidence="3 4">BDGP4</strain>
    </source>
</reference>
<name>A0A248TM50_9BACI</name>
<protein>
    <submittedName>
        <fullName evidence="3">Virulence factor</fullName>
    </submittedName>
</protein>
<evidence type="ECO:0000313" key="3">
    <source>
        <dbReference type="EMBL" id="ASV69284.1"/>
    </source>
</evidence>
<accession>A0A248TM50</accession>
<dbReference type="GO" id="GO:0016491">
    <property type="term" value="F:oxidoreductase activity"/>
    <property type="evidence" value="ECO:0007669"/>
    <property type="project" value="TreeGrafter"/>
</dbReference>
<dbReference type="SMART" id="SM00567">
    <property type="entry name" value="EZ_HEAT"/>
    <property type="match status" value="3"/>
</dbReference>
<dbReference type="EMBL" id="CP022983">
    <property type="protein sequence ID" value="ASV69284.1"/>
    <property type="molecule type" value="Genomic_DNA"/>
</dbReference>
<dbReference type="InterPro" id="IPR021133">
    <property type="entry name" value="HEAT_type_2"/>
</dbReference>
<dbReference type="PANTHER" id="PTHR12697:SF37">
    <property type="entry name" value="CONSERVED VIRULENCE FACTOR C"/>
    <property type="match status" value="1"/>
</dbReference>